<feature type="transmembrane region" description="Helical" evidence="7">
    <location>
        <begin position="128"/>
        <end position="148"/>
    </location>
</feature>
<keyword evidence="4 7" id="KW-0812">Transmembrane</keyword>
<keyword evidence="6 7" id="KW-0472">Membrane</keyword>
<dbReference type="PANTHER" id="PTHR33452:SF1">
    <property type="entry name" value="INNER MEMBRANE PROTEIN YPHA-RELATED"/>
    <property type="match status" value="1"/>
</dbReference>
<comment type="similarity">
    <text evidence="2">Belongs to the DoxX family.</text>
</comment>
<keyword evidence="9" id="KW-1185">Reference proteome</keyword>
<keyword evidence="5 7" id="KW-1133">Transmembrane helix</keyword>
<evidence type="ECO:0000256" key="7">
    <source>
        <dbReference type="SAM" id="Phobius"/>
    </source>
</evidence>
<evidence type="ECO:0000256" key="3">
    <source>
        <dbReference type="ARBA" id="ARBA00022475"/>
    </source>
</evidence>
<sequence length="163" mass="16897">MAIRVRDAGCLLLRWGIAFALIPHGWNKLTNWGYSGTVDNFAQTGTPVPNVTAAFAMAVEIGAPVLLVLGLLTPLAGAGIVAVMAGGLLTAPDHLFAAGGGLIPWHTAGAALDQGTGLLDEQWTGASAFLFLLLGLAVLITGAGRISVDRGVFQNNRWLAPRE</sequence>
<dbReference type="STRING" id="47312.SAMN04489765_2500"/>
<dbReference type="OrthoDB" id="1122432at2"/>
<dbReference type="PANTHER" id="PTHR33452">
    <property type="entry name" value="OXIDOREDUCTASE CATD-RELATED"/>
    <property type="match status" value="1"/>
</dbReference>
<protein>
    <submittedName>
        <fullName evidence="8">Putative oxidoreductase</fullName>
    </submittedName>
</protein>
<dbReference type="AlphaFoldDB" id="A0A1H1F460"/>
<evidence type="ECO:0000256" key="2">
    <source>
        <dbReference type="ARBA" id="ARBA00006679"/>
    </source>
</evidence>
<dbReference type="GO" id="GO:0005886">
    <property type="term" value="C:plasma membrane"/>
    <property type="evidence" value="ECO:0007669"/>
    <property type="project" value="UniProtKB-SubCell"/>
</dbReference>
<name>A0A1H1F460_9ACTN</name>
<keyword evidence="3" id="KW-1003">Cell membrane</keyword>
<dbReference type="Proteomes" id="UP000183053">
    <property type="component" value="Unassembled WGS sequence"/>
</dbReference>
<dbReference type="Pfam" id="PF07681">
    <property type="entry name" value="DoxX"/>
    <property type="match status" value="1"/>
</dbReference>
<organism evidence="8 9">
    <name type="scientific">Tsukamurella pulmonis</name>
    <dbReference type="NCBI Taxonomy" id="47312"/>
    <lineage>
        <taxon>Bacteria</taxon>
        <taxon>Bacillati</taxon>
        <taxon>Actinomycetota</taxon>
        <taxon>Actinomycetes</taxon>
        <taxon>Mycobacteriales</taxon>
        <taxon>Tsukamurellaceae</taxon>
        <taxon>Tsukamurella</taxon>
    </lineage>
</organism>
<dbReference type="RefSeq" id="WP_068565174.1">
    <property type="nucleotide sequence ID" value="NZ_FNLF01000002.1"/>
</dbReference>
<dbReference type="EMBL" id="FNLF01000002">
    <property type="protein sequence ID" value="SDQ95589.1"/>
    <property type="molecule type" value="Genomic_DNA"/>
</dbReference>
<dbReference type="InterPro" id="IPR051907">
    <property type="entry name" value="DoxX-like_oxidoreductase"/>
</dbReference>
<evidence type="ECO:0000313" key="8">
    <source>
        <dbReference type="EMBL" id="SDQ95589.1"/>
    </source>
</evidence>
<evidence type="ECO:0000256" key="4">
    <source>
        <dbReference type="ARBA" id="ARBA00022692"/>
    </source>
</evidence>
<gene>
    <name evidence="8" type="ORF">SAMN04489765_2500</name>
</gene>
<accession>A0A1H1F460</accession>
<reference evidence="9" key="1">
    <citation type="submission" date="2016-10" db="EMBL/GenBank/DDBJ databases">
        <authorList>
            <person name="Varghese N."/>
            <person name="Submissions S."/>
        </authorList>
    </citation>
    <scope>NUCLEOTIDE SEQUENCE [LARGE SCALE GENOMIC DNA]</scope>
    <source>
        <strain evidence="9">DSM 44142</strain>
    </source>
</reference>
<evidence type="ECO:0000256" key="5">
    <source>
        <dbReference type="ARBA" id="ARBA00022989"/>
    </source>
</evidence>
<comment type="subcellular location">
    <subcellularLocation>
        <location evidence="1">Cell membrane</location>
        <topology evidence="1">Multi-pass membrane protein</topology>
    </subcellularLocation>
</comment>
<dbReference type="InterPro" id="IPR032808">
    <property type="entry name" value="DoxX"/>
</dbReference>
<evidence type="ECO:0000313" key="9">
    <source>
        <dbReference type="Proteomes" id="UP000183053"/>
    </source>
</evidence>
<proteinExistence type="inferred from homology"/>
<evidence type="ECO:0000256" key="6">
    <source>
        <dbReference type="ARBA" id="ARBA00023136"/>
    </source>
</evidence>
<evidence type="ECO:0000256" key="1">
    <source>
        <dbReference type="ARBA" id="ARBA00004651"/>
    </source>
</evidence>
<feature type="transmembrane region" description="Helical" evidence="7">
    <location>
        <begin position="65"/>
        <end position="89"/>
    </location>
</feature>